<dbReference type="GO" id="GO:0016616">
    <property type="term" value="F:oxidoreductase activity, acting on the CH-OH group of donors, NAD or NADP as acceptor"/>
    <property type="evidence" value="ECO:0007669"/>
    <property type="project" value="UniProtKB-ARBA"/>
</dbReference>
<name>A0A559KX36_FUSOC</name>
<dbReference type="PANTHER" id="PTHR43008:SF8">
    <property type="entry name" value="BENZIL REDUCTASE ((S)-BENZOIN FORMING) IRC24"/>
    <property type="match status" value="1"/>
</dbReference>
<comment type="caution">
    <text evidence="3">The sequence shown here is derived from an EMBL/GenBank/DDBJ whole genome shotgun (WGS) entry which is preliminary data.</text>
</comment>
<accession>A0A559KX36</accession>
<keyword evidence="2" id="KW-0560">Oxidoreductase</keyword>
<proteinExistence type="inferred from homology"/>
<evidence type="ECO:0000256" key="1">
    <source>
        <dbReference type="ARBA" id="ARBA00006484"/>
    </source>
</evidence>
<dbReference type="InterPro" id="IPR002347">
    <property type="entry name" value="SDR_fam"/>
</dbReference>
<gene>
    <name evidence="3" type="ORF">Focb16_v016487</name>
</gene>
<dbReference type="Proteomes" id="UP000320707">
    <property type="component" value="Unassembled WGS sequence"/>
</dbReference>
<dbReference type="PRINTS" id="PR00081">
    <property type="entry name" value="GDHRDH"/>
</dbReference>
<dbReference type="GO" id="GO:0050664">
    <property type="term" value="F:oxidoreductase activity, acting on NAD(P)H, oxygen as acceptor"/>
    <property type="evidence" value="ECO:0007669"/>
    <property type="project" value="TreeGrafter"/>
</dbReference>
<sequence>MAARTVLITGGGNGIGLATVQKLLASDKVTHVLVIDINVSNLAPLAQQYPRKLHIVCGNVTKQSDSLKAVNTLIEKAGSISDLILNAGTFKPVVQLPTITIEAWKATFDVNFFSIVHMVRLAWPHLLETNGSIMVTSSRVSQQPAEYWTCYATTKSALNYFISRIPLETNKIRCVALTPGAVDTDLMRNAMQGEDLPPSMVEFMKKLNGSGNLLHRDQPASGFLKPVETGIPEAMNGKTLYWEDIVNGDAF</sequence>
<dbReference type="SUPFAM" id="SSF51735">
    <property type="entry name" value="NAD(P)-binding Rossmann-fold domains"/>
    <property type="match status" value="1"/>
</dbReference>
<evidence type="ECO:0000313" key="3">
    <source>
        <dbReference type="EMBL" id="TVY64743.1"/>
    </source>
</evidence>
<dbReference type="Gene3D" id="3.40.50.720">
    <property type="entry name" value="NAD(P)-binding Rossmann-like Domain"/>
    <property type="match status" value="1"/>
</dbReference>
<evidence type="ECO:0000313" key="4">
    <source>
        <dbReference type="Proteomes" id="UP000320707"/>
    </source>
</evidence>
<dbReference type="Pfam" id="PF00106">
    <property type="entry name" value="adh_short"/>
    <property type="match status" value="1"/>
</dbReference>
<protein>
    <submittedName>
        <fullName evidence="3">Putative oxidoreductase</fullName>
    </submittedName>
</protein>
<reference evidence="3 4" key="1">
    <citation type="journal article" date="2019" name="Microbiol. Resour. Announc.">
        <title>High-quality draft genome sequence of Fusarium oxysporum f. sp. cubense strain 160527, a causal agent of Panama disease.</title>
        <authorList>
            <person name="Asai S."/>
            <person name="Ayukawa Y."/>
            <person name="Gan P."/>
            <person name="Masuda S."/>
            <person name="Komatsu K."/>
            <person name="Shirasu K."/>
            <person name="Arie T."/>
        </authorList>
    </citation>
    <scope>NUCLEOTIDE SEQUENCE [LARGE SCALE GENOMIC DNA]</scope>
    <source>
        <strain evidence="3 4">160527</strain>
    </source>
</reference>
<dbReference type="CDD" id="cd05233">
    <property type="entry name" value="SDR_c"/>
    <property type="match status" value="1"/>
</dbReference>
<evidence type="ECO:0000256" key="2">
    <source>
        <dbReference type="ARBA" id="ARBA00023002"/>
    </source>
</evidence>
<dbReference type="AlphaFoldDB" id="A0A559KX36"/>
<dbReference type="PANTHER" id="PTHR43008">
    <property type="entry name" value="BENZIL REDUCTASE"/>
    <property type="match status" value="1"/>
</dbReference>
<comment type="similarity">
    <text evidence="1">Belongs to the short-chain dehydrogenases/reductases (SDR) family.</text>
</comment>
<dbReference type="EMBL" id="SRMI01000008">
    <property type="protein sequence ID" value="TVY64743.1"/>
    <property type="molecule type" value="Genomic_DNA"/>
</dbReference>
<organism evidence="3 4">
    <name type="scientific">Fusarium oxysporum f. sp. cubense</name>
    <dbReference type="NCBI Taxonomy" id="61366"/>
    <lineage>
        <taxon>Eukaryota</taxon>
        <taxon>Fungi</taxon>
        <taxon>Dikarya</taxon>
        <taxon>Ascomycota</taxon>
        <taxon>Pezizomycotina</taxon>
        <taxon>Sordariomycetes</taxon>
        <taxon>Hypocreomycetidae</taxon>
        <taxon>Hypocreales</taxon>
        <taxon>Nectriaceae</taxon>
        <taxon>Fusarium</taxon>
        <taxon>Fusarium oxysporum species complex</taxon>
    </lineage>
</organism>
<dbReference type="InterPro" id="IPR036291">
    <property type="entry name" value="NAD(P)-bd_dom_sf"/>
</dbReference>